<keyword evidence="2" id="KW-1185">Reference proteome</keyword>
<dbReference type="RefSeq" id="XP_007604264.1">
    <property type="nucleotide sequence ID" value="XM_007604202.1"/>
</dbReference>
<reference evidence="2" key="1">
    <citation type="submission" date="2011-05" db="EMBL/GenBank/DDBJ databases">
        <title>The genome sequence of Vittaforma corneae strain ATCC 50505.</title>
        <authorList>
            <consortium name="The Broad Institute Genome Sequencing Platform"/>
            <person name="Cuomo C."/>
            <person name="Didier E."/>
            <person name="Bowers L."/>
            <person name="Young S.K."/>
            <person name="Zeng Q."/>
            <person name="Gargeya S."/>
            <person name="Fitzgerald M."/>
            <person name="Haas B."/>
            <person name="Abouelleil A."/>
            <person name="Alvarado L."/>
            <person name="Arachchi H.M."/>
            <person name="Berlin A."/>
            <person name="Chapman S.B."/>
            <person name="Gearin G."/>
            <person name="Goldberg J."/>
            <person name="Griggs A."/>
            <person name="Gujja S."/>
            <person name="Hansen M."/>
            <person name="Heiman D."/>
            <person name="Howarth C."/>
            <person name="Larimer J."/>
            <person name="Lui A."/>
            <person name="MacDonald P.J.P."/>
            <person name="McCowen C."/>
            <person name="Montmayeur A."/>
            <person name="Murphy C."/>
            <person name="Neiman D."/>
            <person name="Pearson M."/>
            <person name="Priest M."/>
            <person name="Roberts A."/>
            <person name="Saif S."/>
            <person name="Shea T."/>
            <person name="Sisk P."/>
            <person name="Stolte C."/>
            <person name="Sykes S."/>
            <person name="Wortman J."/>
            <person name="Nusbaum C."/>
            <person name="Birren B."/>
        </authorList>
    </citation>
    <scope>NUCLEOTIDE SEQUENCE [LARGE SCALE GENOMIC DNA]</scope>
    <source>
        <strain evidence="2">ATCC 50505</strain>
    </source>
</reference>
<protein>
    <recommendedName>
        <fullName evidence="3">CNH domain-containing protein</fullName>
    </recommendedName>
</protein>
<evidence type="ECO:0000313" key="1">
    <source>
        <dbReference type="EMBL" id="ELA42172.1"/>
    </source>
</evidence>
<evidence type="ECO:0000313" key="2">
    <source>
        <dbReference type="Proteomes" id="UP000011082"/>
    </source>
</evidence>
<dbReference type="InParanoid" id="L2GPE5"/>
<dbReference type="EMBL" id="JH370134">
    <property type="protein sequence ID" value="ELA42172.1"/>
    <property type="molecule type" value="Genomic_DNA"/>
</dbReference>
<name>L2GPE5_VITCO</name>
<evidence type="ECO:0008006" key="3">
    <source>
        <dbReference type="Google" id="ProtNLM"/>
    </source>
</evidence>
<organism evidence="1 2">
    <name type="scientific">Vittaforma corneae (strain ATCC 50505)</name>
    <name type="common">Microsporidian parasite</name>
    <name type="synonym">Nosema corneum</name>
    <dbReference type="NCBI Taxonomy" id="993615"/>
    <lineage>
        <taxon>Eukaryota</taxon>
        <taxon>Fungi</taxon>
        <taxon>Fungi incertae sedis</taxon>
        <taxon>Microsporidia</taxon>
        <taxon>Nosematidae</taxon>
        <taxon>Vittaforma</taxon>
    </lineage>
</organism>
<proteinExistence type="predicted"/>
<dbReference type="OMA" id="EICYADE"/>
<dbReference type="HOGENOM" id="CLU_1422448_0_0_1"/>
<dbReference type="VEuPathDB" id="MicrosporidiaDB:VICG_00815"/>
<dbReference type="OrthoDB" id="339900at2759"/>
<dbReference type="GeneID" id="19881529"/>
<gene>
    <name evidence="1" type="ORF">VICG_00815</name>
</gene>
<dbReference type="AlphaFoldDB" id="L2GPE5"/>
<dbReference type="Proteomes" id="UP000011082">
    <property type="component" value="Unassembled WGS sequence"/>
</dbReference>
<accession>L2GPE5</accession>
<sequence>MDDVVNEGESSSESNNPVQAMNYAVDTQKNLVKIVDEQSIFIQKLKKAVFKMVEYRNAVYFIDTFGDCFVIETTPKFLFGVLSHPCDFEIINDRIYSVDKYSRVWVHSLQGEIINIAFIGEKILKCCFRKDMCVIVTNKEPNTVSYYAKEESSRKERYFFLFNCNFEPYCEPFVEECINKCIKLMADTNLF</sequence>